<dbReference type="STRING" id="1324314.BVG16_03055"/>
<dbReference type="Pfam" id="PF07833">
    <property type="entry name" value="Cu_amine_oxidN1"/>
    <property type="match status" value="1"/>
</dbReference>
<dbReference type="InterPro" id="IPR035986">
    <property type="entry name" value="PKD_dom_sf"/>
</dbReference>
<dbReference type="Gene3D" id="2.60.40.10">
    <property type="entry name" value="Immunoglobulins"/>
    <property type="match status" value="1"/>
</dbReference>
<name>A0A1T2XN63_9BACL</name>
<sequence length="744" mass="81850">MKVFKTALLSTFIIAQLCIGLPVSAEAAPSGDKSQQTTYNETTTQTDGTTTGTPDPGTDANKQNPTDPSIDPTKPTDPTTIDPTNPTGNGTTDGQEPNGKVDPTTPTDPNTSGPDIPAGSAQDILVVMMNSDKMYHNDQEIKALQPLTVKNGISYIALRSIAEQAGFEVKYDSTTKETILKSGQQEVRFKTNSAAYRIDGKSYTAKGAAYQQNNVFMVPLTAITSALKIPYTVDNTAKKITMNLTAQPTAEFTVSPTKDIFAEQTTVTYQDKSADPRGLAIVQHRWEGNNDIFMEPGQHTITHWVMNANGVWSEPYSVTITVRPKNLPPVAFFETDKDTYKMGELVTFSDQSTDDEDAITKREWTNKSIGYFEPGEKTITLRVTDRWGQVGEFTKKITITNETLYAHDEFFRMYTPVGDKYTLTNNDILNMPKTPFVSTDMTQTLLRSNSPESLTSEGVLFRDTQQGEARFLIHHKNISSQNLKVYAIVTNPNPEPTTVTIRDVGFAGPNEFEALTGKLSVERYFKSLNAGSLNHTITLQPGESKVIFDELSAQSMKPTHVVSLMGDVYSDLPVNYQVAAINPSKDILKSLPNLPLLPRDNVHIRGTYENADRLIEVKQVVGEKPSRLVFADNNDDLYLNGVDNSNGMPSINMGNYGVMYTIRLNHVAPNTLIAFNGRGGIYKGIFVVNGQMTEAPNNGSLENANDSSVIYRTGATEENVTILFTPVSGSNLPVNLLFYPLEKK</sequence>
<organism evidence="4 5">
    <name type="scientific">Paenibacillus selenitireducens</name>
    <dbReference type="NCBI Taxonomy" id="1324314"/>
    <lineage>
        <taxon>Bacteria</taxon>
        <taxon>Bacillati</taxon>
        <taxon>Bacillota</taxon>
        <taxon>Bacilli</taxon>
        <taxon>Bacillales</taxon>
        <taxon>Paenibacillaceae</taxon>
        <taxon>Paenibacillus</taxon>
    </lineage>
</organism>
<dbReference type="InterPro" id="IPR012854">
    <property type="entry name" value="Cu_amine_oxidase-like_N"/>
</dbReference>
<feature type="domain" description="Copper amine oxidase-like N-terminal" evidence="3">
    <location>
        <begin position="137"/>
        <end position="241"/>
    </location>
</feature>
<feature type="compositionally biased region" description="Low complexity" evidence="1">
    <location>
        <begin position="35"/>
        <end position="93"/>
    </location>
</feature>
<dbReference type="SUPFAM" id="SSF49299">
    <property type="entry name" value="PKD domain"/>
    <property type="match status" value="2"/>
</dbReference>
<dbReference type="SUPFAM" id="SSF55383">
    <property type="entry name" value="Copper amine oxidase, domain N"/>
    <property type="match status" value="1"/>
</dbReference>
<gene>
    <name evidence="4" type="ORF">BVG16_03055</name>
</gene>
<keyword evidence="2" id="KW-0732">Signal</keyword>
<dbReference type="RefSeq" id="WP_158081609.1">
    <property type="nucleotide sequence ID" value="NZ_MSZX01000001.1"/>
</dbReference>
<dbReference type="AlphaFoldDB" id="A0A1T2XN63"/>
<evidence type="ECO:0000256" key="2">
    <source>
        <dbReference type="SAM" id="SignalP"/>
    </source>
</evidence>
<dbReference type="OrthoDB" id="25008at2"/>
<evidence type="ECO:0000313" key="5">
    <source>
        <dbReference type="Proteomes" id="UP000190188"/>
    </source>
</evidence>
<proteinExistence type="predicted"/>
<accession>A0A1T2XN63</accession>
<feature type="region of interest" description="Disordered" evidence="1">
    <location>
        <begin position="26"/>
        <end position="119"/>
    </location>
</feature>
<evidence type="ECO:0000259" key="3">
    <source>
        <dbReference type="Pfam" id="PF07833"/>
    </source>
</evidence>
<dbReference type="Gene3D" id="3.30.457.10">
    <property type="entry name" value="Copper amine oxidase-like, N-terminal domain"/>
    <property type="match status" value="1"/>
</dbReference>
<evidence type="ECO:0000313" key="4">
    <source>
        <dbReference type="EMBL" id="OPA81310.1"/>
    </source>
</evidence>
<dbReference type="InterPro" id="IPR036582">
    <property type="entry name" value="Mao_N_sf"/>
</dbReference>
<evidence type="ECO:0000256" key="1">
    <source>
        <dbReference type="SAM" id="MobiDB-lite"/>
    </source>
</evidence>
<dbReference type="Proteomes" id="UP000190188">
    <property type="component" value="Unassembled WGS sequence"/>
</dbReference>
<feature type="compositionally biased region" description="Polar residues" evidence="1">
    <location>
        <begin position="104"/>
        <end position="113"/>
    </location>
</feature>
<keyword evidence="5" id="KW-1185">Reference proteome</keyword>
<reference evidence="4 5" key="1">
    <citation type="submission" date="2017-01" db="EMBL/GenBank/DDBJ databases">
        <title>Genome analysis of Paenibacillus selenitrireducens ES3-24.</title>
        <authorList>
            <person name="Xu D."/>
            <person name="Yao R."/>
            <person name="Zheng S."/>
        </authorList>
    </citation>
    <scope>NUCLEOTIDE SEQUENCE [LARGE SCALE GENOMIC DNA]</scope>
    <source>
        <strain evidence="4 5">ES3-24</strain>
    </source>
</reference>
<feature type="chain" id="PRO_5012843189" description="Copper amine oxidase-like N-terminal domain-containing protein" evidence="2">
    <location>
        <begin position="28"/>
        <end position="744"/>
    </location>
</feature>
<protein>
    <recommendedName>
        <fullName evidence="3">Copper amine oxidase-like N-terminal domain-containing protein</fullName>
    </recommendedName>
</protein>
<dbReference type="InterPro" id="IPR013783">
    <property type="entry name" value="Ig-like_fold"/>
</dbReference>
<comment type="caution">
    <text evidence="4">The sequence shown here is derived from an EMBL/GenBank/DDBJ whole genome shotgun (WGS) entry which is preliminary data.</text>
</comment>
<feature type="signal peptide" evidence="2">
    <location>
        <begin position="1"/>
        <end position="27"/>
    </location>
</feature>
<dbReference type="EMBL" id="MSZX01000001">
    <property type="protein sequence ID" value="OPA81310.1"/>
    <property type="molecule type" value="Genomic_DNA"/>
</dbReference>